<reference evidence="1" key="1">
    <citation type="submission" date="2023-03" db="EMBL/GenBank/DDBJ databases">
        <title>Massive genome expansion in bonnet fungi (Mycena s.s.) driven by repeated elements and novel gene families across ecological guilds.</title>
        <authorList>
            <consortium name="Lawrence Berkeley National Laboratory"/>
            <person name="Harder C.B."/>
            <person name="Miyauchi S."/>
            <person name="Viragh M."/>
            <person name="Kuo A."/>
            <person name="Thoen E."/>
            <person name="Andreopoulos B."/>
            <person name="Lu D."/>
            <person name="Skrede I."/>
            <person name="Drula E."/>
            <person name="Henrissat B."/>
            <person name="Morin E."/>
            <person name="Kohler A."/>
            <person name="Barry K."/>
            <person name="LaButti K."/>
            <person name="Morin E."/>
            <person name="Salamov A."/>
            <person name="Lipzen A."/>
            <person name="Mereny Z."/>
            <person name="Hegedus B."/>
            <person name="Baldrian P."/>
            <person name="Stursova M."/>
            <person name="Weitz H."/>
            <person name="Taylor A."/>
            <person name="Grigoriev I.V."/>
            <person name="Nagy L.G."/>
            <person name="Martin F."/>
            <person name="Kauserud H."/>
        </authorList>
    </citation>
    <scope>NUCLEOTIDE SEQUENCE</scope>
    <source>
        <strain evidence="1">9144</strain>
    </source>
</reference>
<dbReference type="EMBL" id="JARJCW010000039">
    <property type="protein sequence ID" value="KAJ7206598.1"/>
    <property type="molecule type" value="Genomic_DNA"/>
</dbReference>
<organism evidence="1 2">
    <name type="scientific">Mycena pura</name>
    <dbReference type="NCBI Taxonomy" id="153505"/>
    <lineage>
        <taxon>Eukaryota</taxon>
        <taxon>Fungi</taxon>
        <taxon>Dikarya</taxon>
        <taxon>Basidiomycota</taxon>
        <taxon>Agaricomycotina</taxon>
        <taxon>Agaricomycetes</taxon>
        <taxon>Agaricomycetidae</taxon>
        <taxon>Agaricales</taxon>
        <taxon>Marasmiineae</taxon>
        <taxon>Mycenaceae</taxon>
        <taxon>Mycena</taxon>
    </lineage>
</organism>
<evidence type="ECO:0000313" key="2">
    <source>
        <dbReference type="Proteomes" id="UP001219525"/>
    </source>
</evidence>
<evidence type="ECO:0000313" key="1">
    <source>
        <dbReference type="EMBL" id="KAJ7206598.1"/>
    </source>
</evidence>
<dbReference type="PROSITE" id="PS51257">
    <property type="entry name" value="PROKAR_LIPOPROTEIN"/>
    <property type="match status" value="1"/>
</dbReference>
<name>A0AAD6VGR4_9AGAR</name>
<proteinExistence type="predicted"/>
<protein>
    <submittedName>
        <fullName evidence="1">Uncharacterized protein</fullName>
    </submittedName>
</protein>
<dbReference type="Proteomes" id="UP001219525">
    <property type="component" value="Unassembled WGS sequence"/>
</dbReference>
<gene>
    <name evidence="1" type="ORF">GGX14DRAFT_396985</name>
</gene>
<comment type="caution">
    <text evidence="1">The sequence shown here is derived from an EMBL/GenBank/DDBJ whole genome shotgun (WGS) entry which is preliminary data.</text>
</comment>
<sequence length="295" mass="33026">MDQSIARQTHSVMATQAIKHVASTPPLTSGCFYAGRANAEAGNQRKRTKARFGRGAYTIPWQRERVNLPEWLPRANSREVLLWGAQVLQSFESEETVVEEEEDDAGYGDQTNSDFLDLFNLLNKFLTTSIWVARTVAEWVVPSGAKATSDLPSISLVWRRDQTCTNGQMIGAFASTQKVTGSRPRQVYGRSTAAVGRATARSTGWSTAQSIPAFGARSIKRSIRRSHRLPSVADLPKYIWDRIRKGPTPYELNEILHKARASVSVHSRLMLKIPATFSSSSHWRSLLRNEDRSHQ</sequence>
<accession>A0AAD6VGR4</accession>
<dbReference type="AlphaFoldDB" id="A0AAD6VGR4"/>
<keyword evidence="2" id="KW-1185">Reference proteome</keyword>